<gene>
    <name evidence="3" type="ORF">SMD44_08843</name>
</gene>
<evidence type="ECO:0000259" key="2">
    <source>
        <dbReference type="Pfam" id="PF12852"/>
    </source>
</evidence>
<dbReference type="InterPro" id="IPR032783">
    <property type="entry name" value="AraC_lig"/>
</dbReference>
<keyword evidence="4" id="KW-1185">Reference proteome</keyword>
<dbReference type="EMBL" id="CP021748">
    <property type="protein sequence ID" value="ARX89356.1"/>
    <property type="molecule type" value="Genomic_DNA"/>
</dbReference>
<name>A0A1Z1WSE5_9ACTN</name>
<proteinExistence type="predicted"/>
<sequence length="62" mass="6540">MEEQPEQFSAGPVLGTLTIGGDGPQTSLLCGNYHLDQGRPHPLVGQLPEIIHLPTGNGRHAS</sequence>
<dbReference type="GO" id="GO:0003677">
    <property type="term" value="F:DNA binding"/>
    <property type="evidence" value="ECO:0007669"/>
    <property type="project" value="UniProtKB-KW"/>
</dbReference>
<evidence type="ECO:0000256" key="1">
    <source>
        <dbReference type="ARBA" id="ARBA00023125"/>
    </source>
</evidence>
<evidence type="ECO:0000313" key="4">
    <source>
        <dbReference type="Proteomes" id="UP000195880"/>
    </source>
</evidence>
<dbReference type="AlphaFoldDB" id="A0A1Z1WSE5"/>
<protein>
    <submittedName>
        <fullName evidence="3">AraC family transcriptional regulator</fullName>
    </submittedName>
</protein>
<feature type="domain" description="AraC-type transcription regulator ligand-binding" evidence="2">
    <location>
        <begin position="15"/>
        <end position="59"/>
    </location>
</feature>
<organism evidence="3 4">
    <name type="scientific">Streptomyces alboflavus</name>
    <dbReference type="NCBI Taxonomy" id="67267"/>
    <lineage>
        <taxon>Bacteria</taxon>
        <taxon>Bacillati</taxon>
        <taxon>Actinomycetota</taxon>
        <taxon>Actinomycetes</taxon>
        <taxon>Kitasatosporales</taxon>
        <taxon>Streptomycetaceae</taxon>
        <taxon>Streptomyces</taxon>
    </lineage>
</organism>
<dbReference type="Pfam" id="PF12852">
    <property type="entry name" value="Cupin_6"/>
    <property type="match status" value="1"/>
</dbReference>
<dbReference type="Proteomes" id="UP000195880">
    <property type="component" value="Chromosome"/>
</dbReference>
<keyword evidence="1" id="KW-0238">DNA-binding</keyword>
<dbReference type="eggNOG" id="COG2207">
    <property type="taxonomic scope" value="Bacteria"/>
</dbReference>
<reference evidence="3 4" key="1">
    <citation type="submission" date="2017-05" db="EMBL/GenBank/DDBJ databases">
        <title>Streptomyces alboflavus Genome sequencing and assembly.</title>
        <authorList>
            <person name="Wang Y."/>
            <person name="Du B."/>
            <person name="Ding Y."/>
            <person name="Liu H."/>
            <person name="Hou Q."/>
            <person name="Liu K."/>
            <person name="Wang C."/>
            <person name="Yao L."/>
        </authorList>
    </citation>
    <scope>NUCLEOTIDE SEQUENCE [LARGE SCALE GENOMIC DNA]</scope>
    <source>
        <strain evidence="3 4">MDJK44</strain>
    </source>
</reference>
<evidence type="ECO:0000313" key="3">
    <source>
        <dbReference type="EMBL" id="ARX89356.1"/>
    </source>
</evidence>
<accession>A0A1Z1WSE5</accession>
<dbReference type="STRING" id="67267.GCA_000716675_05554"/>
<dbReference type="KEGG" id="salf:SMD44_08843"/>